<dbReference type="Gene3D" id="1.10.287.1490">
    <property type="match status" value="1"/>
</dbReference>
<dbReference type="AlphaFoldDB" id="A0A0B7FKI5"/>
<feature type="compositionally biased region" description="Basic and acidic residues" evidence="2">
    <location>
        <begin position="133"/>
        <end position="142"/>
    </location>
</feature>
<dbReference type="PANTHER" id="PTHR45615">
    <property type="entry name" value="MYOSIN HEAVY CHAIN, NON-MUSCLE"/>
    <property type="match status" value="1"/>
</dbReference>
<evidence type="ECO:0000313" key="4">
    <source>
        <dbReference type="Proteomes" id="UP000059188"/>
    </source>
</evidence>
<feature type="region of interest" description="Disordered" evidence="2">
    <location>
        <begin position="133"/>
        <end position="161"/>
    </location>
</feature>
<dbReference type="EMBL" id="LN679102">
    <property type="protein sequence ID" value="CEL58180.1"/>
    <property type="molecule type" value="Genomic_DNA"/>
</dbReference>
<evidence type="ECO:0000313" key="3">
    <source>
        <dbReference type="EMBL" id="CEL58180.1"/>
    </source>
</evidence>
<reference evidence="3 4" key="1">
    <citation type="submission" date="2014-11" db="EMBL/GenBank/DDBJ databases">
        <authorList>
            <person name="Wibberg Daniel"/>
        </authorList>
    </citation>
    <scope>NUCLEOTIDE SEQUENCE [LARGE SCALE GENOMIC DNA]</scope>
    <source>
        <strain evidence="3">Rhizoctonia solani AG1-IB 7/3/14</strain>
    </source>
</reference>
<feature type="compositionally biased region" description="Low complexity" evidence="2">
    <location>
        <begin position="284"/>
        <end position="296"/>
    </location>
</feature>
<feature type="region of interest" description="Disordered" evidence="2">
    <location>
        <begin position="198"/>
        <end position="255"/>
    </location>
</feature>
<dbReference type="STRING" id="1108050.A0A0B7FKI5"/>
<accession>A0A0B7FKI5</accession>
<feature type="region of interest" description="Disordered" evidence="2">
    <location>
        <begin position="742"/>
        <end position="786"/>
    </location>
</feature>
<feature type="region of interest" description="Disordered" evidence="2">
    <location>
        <begin position="1"/>
        <end position="29"/>
    </location>
</feature>
<feature type="compositionally biased region" description="Low complexity" evidence="2">
    <location>
        <begin position="149"/>
        <end position="161"/>
    </location>
</feature>
<keyword evidence="1" id="KW-0175">Coiled coil</keyword>
<dbReference type="Proteomes" id="UP000059188">
    <property type="component" value="Unassembled WGS sequence"/>
</dbReference>
<sequence>MVRHRSARPSVASAVSTTSTNGTRSRSKLSYEQSALLTLAENSLKRQKKPLNLSAIVKDAERRAQERGLSLGVQARTRIKKAVEKLGESGAIAEAPRRGRAPIQYSLTPKAVKVFNDAKSHRRSDAGIAKEMSDILKESDRPPKRRRSSVSAGLASSSQPSQRAIIDKLKAQLAAAQSEIKSLKHLNQDLLDQQLDNDDDYDAFGSPTRKALSSQRSEIDSSIRPSSVKGLSFLGRPTRPTTPEPTEHGSPEYEVPNDIHYTIGMEPEREFTPPLSSPPEAATSQFEQEPQLLQESSETETKLKQLEASMAELSLEKIRMEEEIVALKNQVRHERETVAYLTQEKHEADLVRVELAQISKDRDSARRDVTRLEHAKGDLESRCSSIKLAEQELKTLLSKAEADIKTHVDIQSQVRAELIGTIQDLEAANTSLLSSHDEARRLTESLAVAEATMAVLNENILARESSYRDLQDDQLLATEQLRTLRSEVQSLRDTLSATESRATVAEATIAEHELRIGGLQADREAMQTTVVGLRSQKEVLAKENIALMSRIQELDALATDMHAQTASISSEAQGLRNLITDLQSSLNTVQAKKDEAEANFEVERSELNRSVIEYKTASLEATRMKEKLQDDLRACSSQLSDHKAEVARLNSTLSGLNSEMEVFKDSKTVEVNELNQRIHEIQRKDEGNMEQIRRLKTSLTQHKNSIEEHQDAISKLELQLDSLRQHKVESLRKRRARVEAEAKRLQDEEAELTQEAIDVDQWDESISQSRAGRSSLAPSFAIPSSP</sequence>
<feature type="compositionally biased region" description="Low complexity" evidence="2">
    <location>
        <begin position="8"/>
        <end position="24"/>
    </location>
</feature>
<protein>
    <submittedName>
        <fullName evidence="3">Viral A-type inclusion protein</fullName>
        <ecNumber evidence="3">1.3.1.74</ecNumber>
    </submittedName>
</protein>
<dbReference type="PANTHER" id="PTHR45615:SF80">
    <property type="entry name" value="GRIP DOMAIN-CONTAINING PROTEIN"/>
    <property type="match status" value="1"/>
</dbReference>
<feature type="region of interest" description="Disordered" evidence="2">
    <location>
        <begin position="268"/>
        <end position="297"/>
    </location>
</feature>
<gene>
    <name evidence="3" type="primary">mud2</name>
    <name evidence="3" type="ORF">RSOLAG1IB_02925</name>
</gene>
<keyword evidence="4" id="KW-1185">Reference proteome</keyword>
<dbReference type="GO" id="GO:0032440">
    <property type="term" value="F:2-alkenal reductase [NAD(P)H] activity"/>
    <property type="evidence" value="ECO:0007669"/>
    <property type="project" value="UniProtKB-EC"/>
</dbReference>
<keyword evidence="3" id="KW-0560">Oxidoreductase</keyword>
<feature type="compositionally biased region" description="Acidic residues" evidence="2">
    <location>
        <begin position="748"/>
        <end position="763"/>
    </location>
</feature>
<organism evidence="3 4">
    <name type="scientific">Thanatephorus cucumeris (strain AG1-IB / isolate 7/3/14)</name>
    <name type="common">Lettuce bottom rot fungus</name>
    <name type="synonym">Rhizoctonia solani</name>
    <dbReference type="NCBI Taxonomy" id="1108050"/>
    <lineage>
        <taxon>Eukaryota</taxon>
        <taxon>Fungi</taxon>
        <taxon>Dikarya</taxon>
        <taxon>Basidiomycota</taxon>
        <taxon>Agaricomycotina</taxon>
        <taxon>Agaricomycetes</taxon>
        <taxon>Cantharellales</taxon>
        <taxon>Ceratobasidiaceae</taxon>
        <taxon>Rhizoctonia</taxon>
        <taxon>Rhizoctonia solani AG-1</taxon>
    </lineage>
</organism>
<name>A0A0B7FKI5_THACB</name>
<dbReference type="OrthoDB" id="2441647at2759"/>
<dbReference type="EC" id="1.3.1.74" evidence="3"/>
<feature type="coiled-coil region" evidence="1">
    <location>
        <begin position="166"/>
        <end position="193"/>
    </location>
</feature>
<proteinExistence type="predicted"/>
<feature type="coiled-coil region" evidence="1">
    <location>
        <begin position="439"/>
        <end position="501"/>
    </location>
</feature>
<evidence type="ECO:0000256" key="2">
    <source>
        <dbReference type="SAM" id="MobiDB-lite"/>
    </source>
</evidence>
<evidence type="ECO:0000256" key="1">
    <source>
        <dbReference type="SAM" id="Coils"/>
    </source>
</evidence>